<keyword evidence="2" id="KW-1185">Reference proteome</keyword>
<protein>
    <submittedName>
        <fullName evidence="1">Uncharacterized protein</fullName>
    </submittedName>
</protein>
<accession>A0A9X0QC40</accession>
<proteinExistence type="predicted"/>
<evidence type="ECO:0000313" key="1">
    <source>
        <dbReference type="EMBL" id="MBB5327514.1"/>
    </source>
</evidence>
<dbReference type="Proteomes" id="UP000535182">
    <property type="component" value="Unassembled WGS sequence"/>
</dbReference>
<dbReference type="AlphaFoldDB" id="A0A9X0QC40"/>
<evidence type="ECO:0000313" key="2">
    <source>
        <dbReference type="Proteomes" id="UP000535182"/>
    </source>
</evidence>
<gene>
    <name evidence="1" type="ORF">HDF14_001119</name>
</gene>
<comment type="caution">
    <text evidence="1">The sequence shown here is derived from an EMBL/GenBank/DDBJ whole genome shotgun (WGS) entry which is preliminary data.</text>
</comment>
<name>A0A9X0QC40_9BACT</name>
<organism evidence="1 2">
    <name type="scientific">Tunturiibacter gelidiferens</name>
    <dbReference type="NCBI Taxonomy" id="3069689"/>
    <lineage>
        <taxon>Bacteria</taxon>
        <taxon>Pseudomonadati</taxon>
        <taxon>Acidobacteriota</taxon>
        <taxon>Terriglobia</taxon>
        <taxon>Terriglobales</taxon>
        <taxon>Acidobacteriaceae</taxon>
        <taxon>Tunturiibacter</taxon>
    </lineage>
</organism>
<dbReference type="EMBL" id="JACHEB010000002">
    <property type="protein sequence ID" value="MBB5327514.1"/>
    <property type="molecule type" value="Genomic_DNA"/>
</dbReference>
<sequence length="77" mass="8407">MLAASIEPLLREVLQLSNIGIHMVCVGYSNQPIIPNLLLPINLLTQAAARPTVQTTCTKTEQNSRNYVFKVFPAAGL</sequence>
<reference evidence="1 2" key="1">
    <citation type="submission" date="2020-08" db="EMBL/GenBank/DDBJ databases">
        <title>Genomic Encyclopedia of Type Strains, Phase IV (KMG-V): Genome sequencing to study the core and pangenomes of soil and plant-associated prokaryotes.</title>
        <authorList>
            <person name="Whitman W."/>
        </authorList>
    </citation>
    <scope>NUCLEOTIDE SEQUENCE [LARGE SCALE GENOMIC DNA]</scope>
    <source>
        <strain evidence="1 2">X5P2</strain>
    </source>
</reference>